<keyword evidence="2" id="KW-1185">Reference proteome</keyword>
<reference evidence="1 2" key="1">
    <citation type="submission" date="2017-06" db="EMBL/GenBank/DDBJ databases">
        <authorList>
            <person name="Russell D.A."/>
            <person name="Jacobs-Sera D."/>
            <person name="Duda R."/>
            <person name="Hatfull G.F."/>
            <person name="Hendrix R.W."/>
        </authorList>
    </citation>
    <scope>NUCLEOTIDE SEQUENCE [LARGE SCALE GENOMIC DNA]</scope>
</reference>
<dbReference type="GeneID" id="40524488"/>
<protein>
    <submittedName>
        <fullName evidence="1">Uncharacterized protein</fullName>
    </submittedName>
</protein>
<dbReference type="EMBL" id="MF360957">
    <property type="protein sequence ID" value="ASU00077.1"/>
    <property type="molecule type" value="Genomic_DNA"/>
</dbReference>
<organism evidence="1 2">
    <name type="scientific">Bacillus phage PBS1</name>
    <dbReference type="NCBI Taxonomy" id="2884423"/>
    <lineage>
        <taxon>Viruses</taxon>
        <taxon>Duplodnaviria</taxon>
        <taxon>Heunggongvirae</taxon>
        <taxon>Uroviricota</taxon>
        <taxon>Caudoviricetes</taxon>
        <taxon>Takahashivirus</taxon>
        <taxon>Bacillus phage PBS1</taxon>
    </lineage>
</organism>
<evidence type="ECO:0000313" key="2">
    <source>
        <dbReference type="Proteomes" id="UP000226236"/>
    </source>
</evidence>
<sequence>MWTKEQIEKASEHIKNLASETDSEVQKLFALRFEYINNQEQTRYRICMVDECIEKSECYYVFVYIYNEKDTDSILNINLETIEESFNAGCYVTWEYFEDKKLILSEYPHFIYVENL</sequence>
<gene>
    <name evidence="1" type="primary">255</name>
    <name evidence="1" type="ORF">PBI_PBS1_255</name>
</gene>
<dbReference type="Proteomes" id="UP000226236">
    <property type="component" value="Segment"/>
</dbReference>
<evidence type="ECO:0000313" key="1">
    <source>
        <dbReference type="EMBL" id="ASU00077.1"/>
    </source>
</evidence>
<proteinExistence type="predicted"/>
<accession>A0A223LCY2</accession>
<dbReference type="RefSeq" id="YP_009664456.1">
    <property type="nucleotide sequence ID" value="NC_043027.1"/>
</dbReference>
<name>A0A223LCY2_BPPB1</name>